<reference evidence="1 2" key="1">
    <citation type="journal article" date="2022" name="Hortic Res">
        <title>A haplotype resolved chromosomal level avocado genome allows analysis of novel avocado genes.</title>
        <authorList>
            <person name="Nath O."/>
            <person name="Fletcher S.J."/>
            <person name="Hayward A."/>
            <person name="Shaw L.M."/>
            <person name="Masouleh A.K."/>
            <person name="Furtado A."/>
            <person name="Henry R.J."/>
            <person name="Mitter N."/>
        </authorList>
    </citation>
    <scope>NUCLEOTIDE SEQUENCE [LARGE SCALE GENOMIC DNA]</scope>
    <source>
        <strain evidence="2">cv. Hass</strain>
    </source>
</reference>
<dbReference type="EMBL" id="CM056818">
    <property type="protein sequence ID" value="KAJ8622224.1"/>
    <property type="molecule type" value="Genomic_DNA"/>
</dbReference>
<keyword evidence="2" id="KW-1185">Reference proteome</keyword>
<evidence type="ECO:0000313" key="2">
    <source>
        <dbReference type="Proteomes" id="UP001234297"/>
    </source>
</evidence>
<proteinExistence type="predicted"/>
<protein>
    <submittedName>
        <fullName evidence="1">Uncharacterized protein</fullName>
    </submittedName>
</protein>
<gene>
    <name evidence="1" type="ORF">MRB53_030753</name>
</gene>
<organism evidence="1 2">
    <name type="scientific">Persea americana</name>
    <name type="common">Avocado</name>
    <dbReference type="NCBI Taxonomy" id="3435"/>
    <lineage>
        <taxon>Eukaryota</taxon>
        <taxon>Viridiplantae</taxon>
        <taxon>Streptophyta</taxon>
        <taxon>Embryophyta</taxon>
        <taxon>Tracheophyta</taxon>
        <taxon>Spermatophyta</taxon>
        <taxon>Magnoliopsida</taxon>
        <taxon>Magnoliidae</taxon>
        <taxon>Laurales</taxon>
        <taxon>Lauraceae</taxon>
        <taxon>Persea</taxon>
    </lineage>
</organism>
<name>A0ACC2KM56_PERAE</name>
<dbReference type="Proteomes" id="UP001234297">
    <property type="component" value="Chromosome 10"/>
</dbReference>
<evidence type="ECO:0000313" key="1">
    <source>
        <dbReference type="EMBL" id="KAJ8622224.1"/>
    </source>
</evidence>
<sequence>MADYIQQFKVIIDQLAASASPISEDELLYAVLDGLPSAYRPLQSVIRARALVPCPLKKFTTSSYVRSLVLQMILRKIPLLQHLLSLDLQLSSLLDLALMVVVRPIFSNASNLDHVGPSTPPILAPLNHPQDIKLV</sequence>
<feature type="non-terminal residue" evidence="1">
    <location>
        <position position="135"/>
    </location>
</feature>
<comment type="caution">
    <text evidence="1">The sequence shown here is derived from an EMBL/GenBank/DDBJ whole genome shotgun (WGS) entry which is preliminary data.</text>
</comment>
<accession>A0ACC2KM56</accession>